<gene>
    <name evidence="6" type="ORF">CXB51_000518</name>
</gene>
<dbReference type="OrthoDB" id="547913at2759"/>
<keyword evidence="2" id="KW-0479">Metal-binding</keyword>
<dbReference type="SUPFAM" id="SSF56672">
    <property type="entry name" value="DNA/RNA polymerases"/>
    <property type="match status" value="1"/>
</dbReference>
<sequence length="763" mass="86832">MLPTKARKIGGINPKLMPRENGIDLAGTANCPVIQRPDTGSDQMPYVNIARKEAMLKGFAKKKTNLIKINHNTRLLRLVGCTNHMSPDASIFKSLDRSCKTRVKIGNGHCIQAEVKGNMMICTPSGNKLIPNVLFVPEIDRNLLSIAQLLEKGYIVNKGLDRAYAASIEESKLWHQRLGHANFNSMARMISKDMAENFIKSVQNEDVCEVCQLGKQARLPFPTSTAWRASEKLQLVHTDVYGPMKTESLNGNRYFILFIDDSTRYCWIYFLKNKSKVVQAFLKFKTATETETGCKLKSIRLDNGTEYTSAQFQAICARAGIKHQLTNVYTPQQNGVSERKNRSLQDMARCMIFEKNLPKNLWAEAVNTAVYVQNRLPTKALEQMTLFEAWFGFKPSLAHLRIFGCLCYSQVLAIKRSKLDKRAQVGILVGYSSEKKGYRILDPSTNKTEPEENGPDINFDDVPIRGTRSLAEIYERAHIALVEPTCFEEVEMHESWKQAMADEIAMIEKNQTWELVEKPANKKIIGVKWVYKAKQNADGSLNKLKARLVVKGFSQKYGLDYYETYTPVARLDTIGLIVAYAAHMQWNVYQLDVKSAFLNGILEEEIYVEQPEGFKVPGKEDLVYRLRKALYGLKQAPRAWYARIDSYLLSLKFERSASEPILYVKKNKTETQLVVSLYVDDLLVIGGDEVVLTEFKTKMKEMFEMTDLGLMTYLLLRNGSKPETRRNLLETEIICLEGVDKVFNAELQANSYSCYSWVKIVKP</sequence>
<dbReference type="Pfam" id="PF07727">
    <property type="entry name" value="RVT_2"/>
    <property type="match status" value="1"/>
</dbReference>
<dbReference type="Pfam" id="PF25597">
    <property type="entry name" value="SH3_retrovirus"/>
    <property type="match status" value="1"/>
</dbReference>
<dbReference type="EMBL" id="JAHUZN010000001">
    <property type="protein sequence ID" value="KAG8502688.1"/>
    <property type="molecule type" value="Genomic_DNA"/>
</dbReference>
<evidence type="ECO:0000256" key="2">
    <source>
        <dbReference type="ARBA" id="ARBA00022723"/>
    </source>
</evidence>
<evidence type="ECO:0000259" key="5">
    <source>
        <dbReference type="PROSITE" id="PS50994"/>
    </source>
</evidence>
<name>A0A8J6DEL6_9ROSI</name>
<dbReference type="InterPro" id="IPR001584">
    <property type="entry name" value="Integrase_cat-core"/>
</dbReference>
<keyword evidence="4" id="KW-0378">Hydrolase</keyword>
<keyword evidence="7" id="KW-1185">Reference proteome</keyword>
<dbReference type="PANTHER" id="PTHR42648">
    <property type="entry name" value="TRANSPOSASE, PUTATIVE-RELATED"/>
    <property type="match status" value="1"/>
</dbReference>
<dbReference type="PROSITE" id="PS50994">
    <property type="entry name" value="INTEGRASE"/>
    <property type="match status" value="1"/>
</dbReference>
<comment type="caution">
    <text evidence="6">The sequence shown here is derived from an EMBL/GenBank/DDBJ whole genome shotgun (WGS) entry which is preliminary data.</text>
</comment>
<evidence type="ECO:0000256" key="1">
    <source>
        <dbReference type="ARBA" id="ARBA00022670"/>
    </source>
</evidence>
<dbReference type="InterPro" id="IPR025724">
    <property type="entry name" value="GAG-pre-integrase_dom"/>
</dbReference>
<dbReference type="Pfam" id="PF00665">
    <property type="entry name" value="rve"/>
    <property type="match status" value="1"/>
</dbReference>
<evidence type="ECO:0000256" key="4">
    <source>
        <dbReference type="ARBA" id="ARBA00022801"/>
    </source>
</evidence>
<reference evidence="6 7" key="1">
    <citation type="journal article" date="2021" name="bioRxiv">
        <title>The Gossypium anomalum genome as a resource for cotton improvement and evolutionary analysis of hybrid incompatibility.</title>
        <authorList>
            <person name="Grover C.E."/>
            <person name="Yuan D."/>
            <person name="Arick M.A."/>
            <person name="Miller E.R."/>
            <person name="Hu G."/>
            <person name="Peterson D.G."/>
            <person name="Wendel J.F."/>
            <person name="Udall J.A."/>
        </authorList>
    </citation>
    <scope>NUCLEOTIDE SEQUENCE [LARGE SCALE GENOMIC DNA]</scope>
    <source>
        <strain evidence="6">JFW-Udall</strain>
        <tissue evidence="6">Leaf</tissue>
    </source>
</reference>
<keyword evidence="1" id="KW-0645">Protease</keyword>
<dbReference type="InterPro" id="IPR013103">
    <property type="entry name" value="RVT_2"/>
</dbReference>
<protein>
    <recommendedName>
        <fullName evidence="5">Integrase catalytic domain-containing protein</fullName>
    </recommendedName>
</protein>
<dbReference type="Pfam" id="PF13976">
    <property type="entry name" value="gag_pre-integrs"/>
    <property type="match status" value="1"/>
</dbReference>
<dbReference type="SUPFAM" id="SSF53098">
    <property type="entry name" value="Ribonuclease H-like"/>
    <property type="match status" value="1"/>
</dbReference>
<feature type="domain" description="Integrase catalytic" evidence="5">
    <location>
        <begin position="218"/>
        <end position="394"/>
    </location>
</feature>
<dbReference type="AlphaFoldDB" id="A0A8J6DEL6"/>
<organism evidence="6 7">
    <name type="scientific">Gossypium anomalum</name>
    <dbReference type="NCBI Taxonomy" id="47600"/>
    <lineage>
        <taxon>Eukaryota</taxon>
        <taxon>Viridiplantae</taxon>
        <taxon>Streptophyta</taxon>
        <taxon>Embryophyta</taxon>
        <taxon>Tracheophyta</taxon>
        <taxon>Spermatophyta</taxon>
        <taxon>Magnoliopsida</taxon>
        <taxon>eudicotyledons</taxon>
        <taxon>Gunneridae</taxon>
        <taxon>Pentapetalae</taxon>
        <taxon>rosids</taxon>
        <taxon>malvids</taxon>
        <taxon>Malvales</taxon>
        <taxon>Malvaceae</taxon>
        <taxon>Malvoideae</taxon>
        <taxon>Gossypium</taxon>
    </lineage>
</organism>
<dbReference type="GO" id="GO:0015074">
    <property type="term" value="P:DNA integration"/>
    <property type="evidence" value="ECO:0007669"/>
    <property type="project" value="InterPro"/>
</dbReference>
<dbReference type="Gene3D" id="3.30.420.10">
    <property type="entry name" value="Ribonuclease H-like superfamily/Ribonuclease H"/>
    <property type="match status" value="1"/>
</dbReference>
<dbReference type="InterPro" id="IPR039537">
    <property type="entry name" value="Retrotran_Ty1/copia-like"/>
</dbReference>
<proteinExistence type="predicted"/>
<dbReference type="PANTHER" id="PTHR42648:SF18">
    <property type="entry name" value="RETROTRANSPOSON, UNCLASSIFIED-LIKE PROTEIN"/>
    <property type="match status" value="1"/>
</dbReference>
<dbReference type="GO" id="GO:0004190">
    <property type="term" value="F:aspartic-type endopeptidase activity"/>
    <property type="evidence" value="ECO:0007669"/>
    <property type="project" value="UniProtKB-KW"/>
</dbReference>
<dbReference type="GO" id="GO:0006508">
    <property type="term" value="P:proteolysis"/>
    <property type="evidence" value="ECO:0007669"/>
    <property type="project" value="UniProtKB-KW"/>
</dbReference>
<dbReference type="InterPro" id="IPR012337">
    <property type="entry name" value="RNaseH-like_sf"/>
</dbReference>
<evidence type="ECO:0000313" key="6">
    <source>
        <dbReference type="EMBL" id="KAG8502688.1"/>
    </source>
</evidence>
<dbReference type="InterPro" id="IPR036397">
    <property type="entry name" value="RNaseH_sf"/>
</dbReference>
<dbReference type="Pfam" id="PF22936">
    <property type="entry name" value="Pol_BBD"/>
    <property type="match status" value="1"/>
</dbReference>
<evidence type="ECO:0000313" key="7">
    <source>
        <dbReference type="Proteomes" id="UP000701853"/>
    </source>
</evidence>
<dbReference type="GO" id="GO:0003676">
    <property type="term" value="F:nucleic acid binding"/>
    <property type="evidence" value="ECO:0007669"/>
    <property type="project" value="InterPro"/>
</dbReference>
<dbReference type="GO" id="GO:0046872">
    <property type="term" value="F:metal ion binding"/>
    <property type="evidence" value="ECO:0007669"/>
    <property type="project" value="UniProtKB-KW"/>
</dbReference>
<dbReference type="Proteomes" id="UP000701853">
    <property type="component" value="Chromosome 1"/>
</dbReference>
<dbReference type="InterPro" id="IPR054722">
    <property type="entry name" value="PolX-like_BBD"/>
</dbReference>
<accession>A0A8J6DEL6</accession>
<evidence type="ECO:0000256" key="3">
    <source>
        <dbReference type="ARBA" id="ARBA00022750"/>
    </source>
</evidence>
<dbReference type="InterPro" id="IPR057670">
    <property type="entry name" value="SH3_retrovirus"/>
</dbReference>
<keyword evidence="3" id="KW-0064">Aspartyl protease</keyword>
<dbReference type="InterPro" id="IPR043502">
    <property type="entry name" value="DNA/RNA_pol_sf"/>
</dbReference>